<organism evidence="2 3">
    <name type="scientific">Afipia massiliensis</name>
    <dbReference type="NCBI Taxonomy" id="211460"/>
    <lineage>
        <taxon>Bacteria</taxon>
        <taxon>Pseudomonadati</taxon>
        <taxon>Pseudomonadota</taxon>
        <taxon>Alphaproteobacteria</taxon>
        <taxon>Hyphomicrobiales</taxon>
        <taxon>Nitrobacteraceae</taxon>
        <taxon>Afipia</taxon>
    </lineage>
</organism>
<evidence type="ECO:0000313" key="2">
    <source>
        <dbReference type="EMBL" id="MBB5053517.1"/>
    </source>
</evidence>
<protein>
    <submittedName>
        <fullName evidence="2">Uncharacterized protein</fullName>
    </submittedName>
</protein>
<evidence type="ECO:0000256" key="1">
    <source>
        <dbReference type="SAM" id="MobiDB-lite"/>
    </source>
</evidence>
<accession>A0A840N4N9</accession>
<gene>
    <name evidence="2" type="ORF">HNQ36_003517</name>
</gene>
<sequence>MGQRLSAIFSARLDEQELADEVERAKAGFSGLGGAGRKLSQTAGLGDWGEGFEPSDGGGHTLNGDQLIIISSFPYQ</sequence>
<dbReference type="EMBL" id="JACHIJ010000005">
    <property type="protein sequence ID" value="MBB5053517.1"/>
    <property type="molecule type" value="Genomic_DNA"/>
</dbReference>
<evidence type="ECO:0000313" key="3">
    <source>
        <dbReference type="Proteomes" id="UP000521227"/>
    </source>
</evidence>
<dbReference type="AlphaFoldDB" id="A0A840N4N9"/>
<dbReference type="Proteomes" id="UP000521227">
    <property type="component" value="Unassembled WGS sequence"/>
</dbReference>
<name>A0A840N4N9_9BRAD</name>
<feature type="region of interest" description="Disordered" evidence="1">
    <location>
        <begin position="45"/>
        <end position="64"/>
    </location>
</feature>
<comment type="caution">
    <text evidence="2">The sequence shown here is derived from an EMBL/GenBank/DDBJ whole genome shotgun (WGS) entry which is preliminary data.</text>
</comment>
<reference evidence="2 3" key="1">
    <citation type="submission" date="2020-08" db="EMBL/GenBank/DDBJ databases">
        <title>Genomic Encyclopedia of Type Strains, Phase IV (KMG-IV): sequencing the most valuable type-strain genomes for metagenomic binning, comparative biology and taxonomic classification.</title>
        <authorList>
            <person name="Goeker M."/>
        </authorList>
    </citation>
    <scope>NUCLEOTIDE SEQUENCE [LARGE SCALE GENOMIC DNA]</scope>
    <source>
        <strain evidence="2 3">DSM 17498</strain>
    </source>
</reference>
<proteinExistence type="predicted"/>
<dbReference type="RefSeq" id="WP_156464357.1">
    <property type="nucleotide sequence ID" value="NZ_JACHIJ010000005.1"/>
</dbReference>